<dbReference type="Gene3D" id="3.30.420.270">
    <property type="match status" value="1"/>
</dbReference>
<dbReference type="PANTHER" id="PTHR30558">
    <property type="entry name" value="EXBD MEMBRANE COMPONENT OF PMF-DRIVEN MACROMOLECULE IMPORT SYSTEM"/>
    <property type="match status" value="1"/>
</dbReference>
<evidence type="ECO:0000256" key="7">
    <source>
        <dbReference type="ARBA" id="ARBA00022519"/>
    </source>
</evidence>
<comment type="subcellular location">
    <subcellularLocation>
        <location evidence="2">Cell inner membrane</location>
        <topology evidence="2">Single-pass type II membrane protein</topology>
    </subcellularLocation>
    <subcellularLocation>
        <location evidence="12">Cell membrane</location>
        <topology evidence="12">Single-pass type II membrane protein</topology>
    </subcellularLocation>
</comment>
<dbReference type="GO" id="GO:0022857">
    <property type="term" value="F:transmembrane transporter activity"/>
    <property type="evidence" value="ECO:0007669"/>
    <property type="project" value="InterPro"/>
</dbReference>
<dbReference type="GO" id="GO:0005886">
    <property type="term" value="C:plasma membrane"/>
    <property type="evidence" value="ECO:0007669"/>
    <property type="project" value="UniProtKB-SubCell"/>
</dbReference>
<evidence type="ECO:0000256" key="12">
    <source>
        <dbReference type="RuleBase" id="RU003879"/>
    </source>
</evidence>
<evidence type="ECO:0000256" key="1">
    <source>
        <dbReference type="ARBA" id="ARBA00003540"/>
    </source>
</evidence>
<feature type="transmembrane region" description="Helical" evidence="13">
    <location>
        <begin position="20"/>
        <end position="39"/>
    </location>
</feature>
<dbReference type="InterPro" id="IPR003400">
    <property type="entry name" value="ExbD"/>
</dbReference>
<comment type="subunit">
    <text evidence="4">The accessory proteins ExbB and ExbD seem to form a complex with TonB.</text>
</comment>
<reference evidence="14 15" key="1">
    <citation type="submission" date="2018-12" db="EMBL/GenBank/DDBJ databases">
        <title>Dyella dinghuensis sp. nov. DHOA06 and Dyella choica sp. nov. 4M-K27, isolated from forest soil.</title>
        <authorList>
            <person name="Qiu L.-H."/>
            <person name="Gao Z.-H."/>
        </authorList>
    </citation>
    <scope>NUCLEOTIDE SEQUENCE [LARGE SCALE GENOMIC DNA]</scope>
    <source>
        <strain evidence="14 15">DHOA06</strain>
    </source>
</reference>
<evidence type="ECO:0000256" key="8">
    <source>
        <dbReference type="ARBA" id="ARBA00022692"/>
    </source>
</evidence>
<protein>
    <submittedName>
        <fullName evidence="14">Biopolymer transporter ExbD</fullName>
    </submittedName>
</protein>
<sequence>MAFSARVSNDVMASINVTPLVDVLLVLLIIFMITSPIVTHKTAMDLPQSSSKAMTDPLTPIHLAIHEDGQMYWNDTPIDHNQLVTQLALAGALPKQPALDIAAADGVDYDTVARVLANAKAQGIERINILGQF</sequence>
<dbReference type="Proteomes" id="UP000267077">
    <property type="component" value="Unassembled WGS sequence"/>
</dbReference>
<comment type="similarity">
    <text evidence="3 12">Belongs to the ExbD/TolR family.</text>
</comment>
<evidence type="ECO:0000313" key="15">
    <source>
        <dbReference type="Proteomes" id="UP000267077"/>
    </source>
</evidence>
<keyword evidence="7" id="KW-0997">Cell inner membrane</keyword>
<dbReference type="OrthoDB" id="9798629at2"/>
<dbReference type="PANTHER" id="PTHR30558:SF12">
    <property type="entry name" value="BIOPOLYMER TRANSPORT PROTEIN EXBD"/>
    <property type="match status" value="1"/>
</dbReference>
<dbReference type="EMBL" id="RYZR01000001">
    <property type="protein sequence ID" value="RUL67148.1"/>
    <property type="molecule type" value="Genomic_DNA"/>
</dbReference>
<evidence type="ECO:0000256" key="2">
    <source>
        <dbReference type="ARBA" id="ARBA00004249"/>
    </source>
</evidence>
<evidence type="ECO:0000256" key="13">
    <source>
        <dbReference type="SAM" id="Phobius"/>
    </source>
</evidence>
<organism evidence="14 15">
    <name type="scientific">Dyella dinghuensis</name>
    <dbReference type="NCBI Taxonomy" id="1920169"/>
    <lineage>
        <taxon>Bacteria</taxon>
        <taxon>Pseudomonadati</taxon>
        <taxon>Pseudomonadota</taxon>
        <taxon>Gammaproteobacteria</taxon>
        <taxon>Lysobacterales</taxon>
        <taxon>Rhodanobacteraceae</taxon>
        <taxon>Dyella</taxon>
    </lineage>
</organism>
<keyword evidence="11 13" id="KW-0472">Membrane</keyword>
<dbReference type="RefSeq" id="WP_126671859.1">
    <property type="nucleotide sequence ID" value="NZ_RYZR01000001.1"/>
</dbReference>
<evidence type="ECO:0000256" key="6">
    <source>
        <dbReference type="ARBA" id="ARBA00022475"/>
    </source>
</evidence>
<keyword evidence="5 12" id="KW-0813">Transport</keyword>
<keyword evidence="9 12" id="KW-0653">Protein transport</keyword>
<keyword evidence="15" id="KW-1185">Reference proteome</keyword>
<gene>
    <name evidence="14" type="ORF">EKH79_00650</name>
</gene>
<comment type="caution">
    <text evidence="14">The sequence shown here is derived from an EMBL/GenBank/DDBJ whole genome shotgun (WGS) entry which is preliminary data.</text>
</comment>
<dbReference type="AlphaFoldDB" id="A0A432LZ04"/>
<evidence type="ECO:0000256" key="4">
    <source>
        <dbReference type="ARBA" id="ARBA00011471"/>
    </source>
</evidence>
<keyword evidence="8 12" id="KW-0812">Transmembrane</keyword>
<evidence type="ECO:0000256" key="11">
    <source>
        <dbReference type="ARBA" id="ARBA00023136"/>
    </source>
</evidence>
<comment type="function">
    <text evidence="1">Involved in the TonB-dependent energy-dependent transport of various receptor-bound substrates.</text>
</comment>
<evidence type="ECO:0000256" key="9">
    <source>
        <dbReference type="ARBA" id="ARBA00022927"/>
    </source>
</evidence>
<evidence type="ECO:0000256" key="3">
    <source>
        <dbReference type="ARBA" id="ARBA00005811"/>
    </source>
</evidence>
<keyword evidence="10 13" id="KW-1133">Transmembrane helix</keyword>
<evidence type="ECO:0000256" key="10">
    <source>
        <dbReference type="ARBA" id="ARBA00022989"/>
    </source>
</evidence>
<evidence type="ECO:0000256" key="5">
    <source>
        <dbReference type="ARBA" id="ARBA00022448"/>
    </source>
</evidence>
<dbReference type="GO" id="GO:0015031">
    <property type="term" value="P:protein transport"/>
    <property type="evidence" value="ECO:0007669"/>
    <property type="project" value="UniProtKB-KW"/>
</dbReference>
<evidence type="ECO:0000313" key="14">
    <source>
        <dbReference type="EMBL" id="RUL67148.1"/>
    </source>
</evidence>
<accession>A0A432LZ04</accession>
<keyword evidence="6" id="KW-1003">Cell membrane</keyword>
<name>A0A432LZ04_9GAMM</name>
<dbReference type="Pfam" id="PF02472">
    <property type="entry name" value="ExbD"/>
    <property type="match status" value="1"/>
</dbReference>
<proteinExistence type="inferred from homology"/>